<feature type="domain" description="Calponin-homology (CH)" evidence="4">
    <location>
        <begin position="693"/>
        <end position="806"/>
    </location>
</feature>
<dbReference type="SMART" id="SM00033">
    <property type="entry name" value="CH"/>
    <property type="match status" value="1"/>
</dbReference>
<dbReference type="SMART" id="SM00369">
    <property type="entry name" value="LRR_TYP"/>
    <property type="match status" value="5"/>
</dbReference>
<proteinExistence type="predicted"/>
<dbReference type="PANTHER" id="PTHR48051:SF44">
    <property type="entry name" value="LEUCINE RICH REPEATS AND CALPONIN HOMOLOGY DOMAIN CONTAINING 3"/>
    <property type="match status" value="1"/>
</dbReference>
<feature type="compositionally biased region" description="Basic and acidic residues" evidence="3">
    <location>
        <begin position="682"/>
        <end position="693"/>
    </location>
</feature>
<sequence>MLTQKPTRDVPLWRENGIFNSFSRGPVVSGAAAPLHSGCPEAGGRCGPEGRLARLASARTDAGPARSRSRRAAAAHALLPRALACAVRPGCGGEMAAPEGGSAAMPAACPAPPGPSAPGSWSRSLDRALEEAAVSGTLSLSGRKLRDYPRASAANHDLSDTTQADLSRNRLSELPAEACHFVSLEILNLYQNCIRHIPEAVLNLQSLTFLNISRNQLSTLPVHLCSLPLKVLIASNNKLVSIPEEIGLLTQLTELDVSCNEIQTIPPQIGHLESLRDLNVRRNNLVRLPEELAELPLIRLDFSCNKITTIPVCYRNLRHLQTIMLENNPLQSPPAQICIKGKIHIFKYLNIEACKMAPDLPDYDRRPMGFGSCHEELYSSRPYGALDSGFNSVDSGDKRWSGNEPTDEFSDLPLRVAEITKEQRLRRESQYQENRGSAVVTNGGVEHDLDQIDYIDSCATEEEEEEVRQPKCLDSDSLSSQFMAYIDQRRIYNESSPVKPVSIREFQRTEDTRRHLHQNRDTDELRRPETLNLMQDREHHQVLRSYVDRTERPLPDSPYFLSLSSHHTQVPNADSELHRRHIERTRREAQLAALQYEEERMRTKPIQREAVFDFKQKSSLSPQKQSPMDSECPFPSRRSQHTDDSALLVSDDRSTISPGSPTAQTAVASSSACALSPANDSADPRVRQNSKQREEELELIEQLRKNIESRLKVSLPSDLGAALTDGVVLCHLANHVRPRSVPSIHVPSPAVPKLTMAKCRRNVENFLEACRRIGVPQEQLCLPLHILEEKGLTQVAVTVQALLELAPPKQQPLHHLSAV</sequence>
<keyword evidence="2" id="KW-0677">Repeat</keyword>
<dbReference type="SUPFAM" id="SSF47576">
    <property type="entry name" value="Calponin-homology domain, CH-domain"/>
    <property type="match status" value="1"/>
</dbReference>
<evidence type="ECO:0000313" key="5">
    <source>
        <dbReference type="Ensembl" id="ENSCRFP00000013685.1"/>
    </source>
</evidence>
<feature type="compositionally biased region" description="Low complexity" evidence="3">
    <location>
        <begin position="617"/>
        <end position="627"/>
    </location>
</feature>
<keyword evidence="6" id="KW-1185">Reference proteome</keyword>
<dbReference type="Ensembl" id="ENSCRFT00000014161.1">
    <property type="protein sequence ID" value="ENSCRFP00000013685.1"/>
    <property type="gene ID" value="ENSCRFG00000010563.1"/>
</dbReference>
<dbReference type="Proteomes" id="UP000694396">
    <property type="component" value="Unplaced"/>
</dbReference>
<reference evidence="5" key="2">
    <citation type="submission" date="2025-09" db="UniProtKB">
        <authorList>
            <consortium name="Ensembl"/>
        </authorList>
    </citation>
    <scope>IDENTIFICATION</scope>
</reference>
<accession>A0A8C3QZF4</accession>
<evidence type="ECO:0000256" key="1">
    <source>
        <dbReference type="ARBA" id="ARBA00022614"/>
    </source>
</evidence>
<evidence type="ECO:0000313" key="6">
    <source>
        <dbReference type="Proteomes" id="UP000694396"/>
    </source>
</evidence>
<dbReference type="InterPro" id="IPR003591">
    <property type="entry name" value="Leu-rich_rpt_typical-subtyp"/>
</dbReference>
<dbReference type="SUPFAM" id="SSF52058">
    <property type="entry name" value="L domain-like"/>
    <property type="match status" value="1"/>
</dbReference>
<organism evidence="5 6">
    <name type="scientific">Cyanoderma ruficeps</name>
    <name type="common">rufous-capped babbler</name>
    <dbReference type="NCBI Taxonomy" id="181631"/>
    <lineage>
        <taxon>Eukaryota</taxon>
        <taxon>Metazoa</taxon>
        <taxon>Chordata</taxon>
        <taxon>Craniata</taxon>
        <taxon>Vertebrata</taxon>
        <taxon>Euteleostomi</taxon>
        <taxon>Archelosauria</taxon>
        <taxon>Archosauria</taxon>
        <taxon>Dinosauria</taxon>
        <taxon>Saurischia</taxon>
        <taxon>Theropoda</taxon>
        <taxon>Coelurosauria</taxon>
        <taxon>Aves</taxon>
        <taxon>Neognathae</taxon>
        <taxon>Neoaves</taxon>
        <taxon>Telluraves</taxon>
        <taxon>Australaves</taxon>
        <taxon>Passeriformes</taxon>
        <taxon>Sylvioidea</taxon>
        <taxon>Timaliidae</taxon>
        <taxon>Cyanoderma</taxon>
    </lineage>
</organism>
<dbReference type="AlphaFoldDB" id="A0A8C3QZF4"/>
<keyword evidence="1" id="KW-0433">Leucine-rich repeat</keyword>
<feature type="compositionally biased region" description="Polar residues" evidence="3">
    <location>
        <begin position="655"/>
        <end position="673"/>
    </location>
</feature>
<dbReference type="GO" id="GO:0005737">
    <property type="term" value="C:cytoplasm"/>
    <property type="evidence" value="ECO:0007669"/>
    <property type="project" value="TreeGrafter"/>
</dbReference>
<dbReference type="Pfam" id="PF00307">
    <property type="entry name" value="CH"/>
    <property type="match status" value="1"/>
</dbReference>
<dbReference type="PROSITE" id="PS50021">
    <property type="entry name" value="CH"/>
    <property type="match status" value="1"/>
</dbReference>
<reference evidence="5" key="1">
    <citation type="submission" date="2025-08" db="UniProtKB">
        <authorList>
            <consortium name="Ensembl"/>
        </authorList>
    </citation>
    <scope>IDENTIFICATION</scope>
</reference>
<dbReference type="InterPro" id="IPR001715">
    <property type="entry name" value="CH_dom"/>
</dbReference>
<dbReference type="InterPro" id="IPR050216">
    <property type="entry name" value="LRR_domain-containing"/>
</dbReference>
<feature type="region of interest" description="Disordered" evidence="3">
    <location>
        <begin position="607"/>
        <end position="693"/>
    </location>
</feature>
<dbReference type="InterPro" id="IPR036872">
    <property type="entry name" value="CH_dom_sf"/>
</dbReference>
<evidence type="ECO:0000256" key="3">
    <source>
        <dbReference type="SAM" id="MobiDB-lite"/>
    </source>
</evidence>
<feature type="compositionally biased region" description="Basic and acidic residues" evidence="3">
    <location>
        <begin position="607"/>
        <end position="616"/>
    </location>
</feature>
<protein>
    <submittedName>
        <fullName evidence="5">Leucine rich repeats and calponin homology domain containing 3</fullName>
    </submittedName>
</protein>
<dbReference type="PROSITE" id="PS51450">
    <property type="entry name" value="LRR"/>
    <property type="match status" value="3"/>
</dbReference>
<dbReference type="Gene3D" id="3.80.10.10">
    <property type="entry name" value="Ribonuclease Inhibitor"/>
    <property type="match status" value="1"/>
</dbReference>
<dbReference type="CDD" id="cd21272">
    <property type="entry name" value="CH_LRCH3"/>
    <property type="match status" value="1"/>
</dbReference>
<evidence type="ECO:0000259" key="4">
    <source>
        <dbReference type="PROSITE" id="PS50021"/>
    </source>
</evidence>
<dbReference type="FunFam" id="1.10.418.10:FF:000021">
    <property type="entry name" value="Leucine-rich repeat and calponin homology domain-containing protein 1 isoform 3"/>
    <property type="match status" value="1"/>
</dbReference>
<dbReference type="InterPro" id="IPR032675">
    <property type="entry name" value="LRR_dom_sf"/>
</dbReference>
<evidence type="ECO:0000256" key="2">
    <source>
        <dbReference type="ARBA" id="ARBA00022737"/>
    </source>
</evidence>
<dbReference type="SMART" id="SM00364">
    <property type="entry name" value="LRR_BAC"/>
    <property type="match status" value="4"/>
</dbReference>
<dbReference type="InterPro" id="IPR001611">
    <property type="entry name" value="Leu-rich_rpt"/>
</dbReference>
<name>A0A8C3QZF4_9PASS</name>
<dbReference type="Pfam" id="PF13855">
    <property type="entry name" value="LRR_8"/>
    <property type="match status" value="2"/>
</dbReference>
<dbReference type="FunFam" id="3.80.10.10:FF:000007">
    <property type="entry name" value="Leucine-rich repeat and calponin homology domain-containing protein 1 isoform 3"/>
    <property type="match status" value="1"/>
</dbReference>
<feature type="compositionally biased region" description="Basic and acidic residues" evidence="3">
    <location>
        <begin position="640"/>
        <end position="654"/>
    </location>
</feature>
<dbReference type="PANTHER" id="PTHR48051">
    <property type="match status" value="1"/>
</dbReference>
<dbReference type="Gene3D" id="1.10.418.10">
    <property type="entry name" value="Calponin-like domain"/>
    <property type="match status" value="1"/>
</dbReference>